<accession>A0A2T7C950</accession>
<evidence type="ECO:0000313" key="2">
    <source>
        <dbReference type="Proteomes" id="UP000244336"/>
    </source>
</evidence>
<name>A0A2T7C950_9POAL</name>
<proteinExistence type="predicted"/>
<dbReference type="PANTHER" id="PTHR37212:SF2">
    <property type="entry name" value="ACTIN PROTEIN 2_3 COMPLEX SUBUNIT-LIKE PROTEIN"/>
    <property type="match status" value="1"/>
</dbReference>
<organism evidence="1 2">
    <name type="scientific">Panicum hallii var. hallii</name>
    <dbReference type="NCBI Taxonomy" id="1504633"/>
    <lineage>
        <taxon>Eukaryota</taxon>
        <taxon>Viridiplantae</taxon>
        <taxon>Streptophyta</taxon>
        <taxon>Embryophyta</taxon>
        <taxon>Tracheophyta</taxon>
        <taxon>Spermatophyta</taxon>
        <taxon>Magnoliopsida</taxon>
        <taxon>Liliopsida</taxon>
        <taxon>Poales</taxon>
        <taxon>Poaceae</taxon>
        <taxon>PACMAD clade</taxon>
        <taxon>Panicoideae</taxon>
        <taxon>Panicodae</taxon>
        <taxon>Paniceae</taxon>
        <taxon>Panicinae</taxon>
        <taxon>Panicum</taxon>
        <taxon>Panicum sect. Panicum</taxon>
    </lineage>
</organism>
<dbReference type="STRING" id="1504633.A0A2T7C950"/>
<keyword evidence="2" id="KW-1185">Reference proteome</keyword>
<sequence>MDANKVKVFSIFSPSESEELLVIVISLLLDRGLEGLLLILGDCLNSLVLYFNTSEWESSCVMVAESIAQRVTMDLNCLRIVDCITTITGTNVRGKFLRSQLALQLLKINFGLKVGNVEKILKLVTSIKVKEKECDFFRLYVHLVLVDNLLFSSDAFRDKIMVVDTSRNYLRNCSTQIEFRNWRLYAPKVRNKASYLLQGAVFRKSGDDGNLSPR</sequence>
<gene>
    <name evidence="1" type="ORF">GQ55_9G376900</name>
</gene>
<protein>
    <submittedName>
        <fullName evidence="1">Uncharacterized protein</fullName>
    </submittedName>
</protein>
<dbReference type="Gramene" id="PUZ39856">
    <property type="protein sequence ID" value="PUZ39856"/>
    <property type="gene ID" value="GQ55_9G376900"/>
</dbReference>
<dbReference type="PANTHER" id="PTHR37212">
    <property type="entry name" value="ACTIN PROTEIN 2/3 COMPLEX SUBUNIT-LIKE PROTEIN"/>
    <property type="match status" value="1"/>
</dbReference>
<dbReference type="OrthoDB" id="674980at2759"/>
<evidence type="ECO:0000313" key="1">
    <source>
        <dbReference type="EMBL" id="PUZ39856.1"/>
    </source>
</evidence>
<reference evidence="1 2" key="1">
    <citation type="submission" date="2018-04" db="EMBL/GenBank/DDBJ databases">
        <title>WGS assembly of Panicum hallii var. hallii HAL2.</title>
        <authorList>
            <person name="Lovell J."/>
            <person name="Jenkins J."/>
            <person name="Lowry D."/>
            <person name="Mamidi S."/>
            <person name="Sreedasyam A."/>
            <person name="Weng X."/>
            <person name="Barry K."/>
            <person name="Bonette J."/>
            <person name="Campitelli B."/>
            <person name="Daum C."/>
            <person name="Gordon S."/>
            <person name="Gould B."/>
            <person name="Lipzen A."/>
            <person name="MacQueen A."/>
            <person name="Palacio-Mejia J."/>
            <person name="Plott C."/>
            <person name="Shakirov E."/>
            <person name="Shu S."/>
            <person name="Yoshinaga Y."/>
            <person name="Zane M."/>
            <person name="Rokhsar D."/>
            <person name="Grimwood J."/>
            <person name="Schmutz J."/>
            <person name="Juenger T."/>
        </authorList>
    </citation>
    <scope>NUCLEOTIDE SEQUENCE [LARGE SCALE GENOMIC DNA]</scope>
    <source>
        <strain evidence="2">cv. HAL2</strain>
    </source>
</reference>
<dbReference type="AlphaFoldDB" id="A0A2T7C950"/>
<dbReference type="Proteomes" id="UP000244336">
    <property type="component" value="Chromosome 9"/>
</dbReference>
<dbReference type="EMBL" id="CM009757">
    <property type="protein sequence ID" value="PUZ39856.1"/>
    <property type="molecule type" value="Genomic_DNA"/>
</dbReference>